<dbReference type="InterPro" id="IPR003594">
    <property type="entry name" value="HATPase_dom"/>
</dbReference>
<sequence>MTLTSDPASVRAALERLFSHPPFSDLDADLRGTAEIVMAEILNNIVEHAYAGEGGRIEMALQDGEGGLHCSISDRGRPFPLGEPPAGGLPDLSDDLPEGGFGWALIRAYAEDLNYERRDGWNHLRFRIGPGLPA</sequence>
<organism evidence="4 5">
    <name type="scientific">Szabonella alba</name>
    <dbReference type="NCBI Taxonomy" id="2804194"/>
    <lineage>
        <taxon>Bacteria</taxon>
        <taxon>Pseudomonadati</taxon>
        <taxon>Pseudomonadota</taxon>
        <taxon>Alphaproteobacteria</taxon>
        <taxon>Rhodobacterales</taxon>
        <taxon>Paracoccaceae</taxon>
        <taxon>Szabonella</taxon>
    </lineage>
</organism>
<feature type="region of interest" description="Disordered" evidence="2">
    <location>
        <begin position="72"/>
        <end position="93"/>
    </location>
</feature>
<dbReference type="GO" id="GO:0004674">
    <property type="term" value="F:protein serine/threonine kinase activity"/>
    <property type="evidence" value="ECO:0007669"/>
    <property type="project" value="UniProtKB-KW"/>
</dbReference>
<dbReference type="AlphaFoldDB" id="A0A8K0V7P2"/>
<dbReference type="Proteomes" id="UP000648908">
    <property type="component" value="Unassembled WGS sequence"/>
</dbReference>
<evidence type="ECO:0000256" key="1">
    <source>
        <dbReference type="ARBA" id="ARBA00022527"/>
    </source>
</evidence>
<reference evidence="4" key="1">
    <citation type="submission" date="2021-01" db="EMBL/GenBank/DDBJ databases">
        <title>Tabrizicola alba sp. nov. a motile alkaliphilic bacterium isolated from a soda lake.</title>
        <authorList>
            <person name="Szuroczki S."/>
            <person name="Abbaszade G."/>
            <person name="Schumann P."/>
            <person name="Toth E."/>
        </authorList>
    </citation>
    <scope>NUCLEOTIDE SEQUENCE</scope>
    <source>
        <strain evidence="4">DMG-N-6</strain>
    </source>
</reference>
<proteinExistence type="predicted"/>
<keyword evidence="1" id="KW-0723">Serine/threonine-protein kinase</keyword>
<dbReference type="InterPro" id="IPR036890">
    <property type="entry name" value="HATPase_C_sf"/>
</dbReference>
<dbReference type="Gene3D" id="3.30.565.10">
    <property type="entry name" value="Histidine kinase-like ATPase, C-terminal domain"/>
    <property type="match status" value="1"/>
</dbReference>
<comment type="caution">
    <text evidence="4">The sequence shown here is derived from an EMBL/GenBank/DDBJ whole genome shotgun (WGS) entry which is preliminary data.</text>
</comment>
<dbReference type="PANTHER" id="PTHR35526">
    <property type="entry name" value="ANTI-SIGMA-F FACTOR RSBW-RELATED"/>
    <property type="match status" value="1"/>
</dbReference>
<keyword evidence="4" id="KW-0067">ATP-binding</keyword>
<evidence type="ECO:0000313" key="5">
    <source>
        <dbReference type="Proteomes" id="UP000648908"/>
    </source>
</evidence>
<feature type="domain" description="Histidine kinase/HSP90-like ATPase" evidence="3">
    <location>
        <begin position="4"/>
        <end position="127"/>
    </location>
</feature>
<evidence type="ECO:0000259" key="3">
    <source>
        <dbReference type="Pfam" id="PF13581"/>
    </source>
</evidence>
<dbReference type="PANTHER" id="PTHR35526:SF3">
    <property type="entry name" value="ANTI-SIGMA-F FACTOR RSBW"/>
    <property type="match status" value="1"/>
</dbReference>
<dbReference type="InterPro" id="IPR050267">
    <property type="entry name" value="Anti-sigma-factor_SerPK"/>
</dbReference>
<dbReference type="Pfam" id="PF13581">
    <property type="entry name" value="HATPase_c_2"/>
    <property type="match status" value="1"/>
</dbReference>
<evidence type="ECO:0000313" key="4">
    <source>
        <dbReference type="EMBL" id="MBL4916661.1"/>
    </source>
</evidence>
<keyword evidence="1" id="KW-0808">Transferase</keyword>
<dbReference type="CDD" id="cd16936">
    <property type="entry name" value="HATPase_RsbW-like"/>
    <property type="match status" value="1"/>
</dbReference>
<evidence type="ECO:0000256" key="2">
    <source>
        <dbReference type="SAM" id="MobiDB-lite"/>
    </source>
</evidence>
<dbReference type="RefSeq" id="WP_202687484.1">
    <property type="nucleotide sequence ID" value="NZ_JAESVN010000002.1"/>
</dbReference>
<dbReference type="EMBL" id="JAESVN010000002">
    <property type="protein sequence ID" value="MBL4916661.1"/>
    <property type="molecule type" value="Genomic_DNA"/>
</dbReference>
<keyword evidence="5" id="KW-1185">Reference proteome</keyword>
<dbReference type="GO" id="GO:0005524">
    <property type="term" value="F:ATP binding"/>
    <property type="evidence" value="ECO:0007669"/>
    <property type="project" value="UniProtKB-KW"/>
</dbReference>
<accession>A0A8K0V7P2</accession>
<name>A0A8K0V7P2_9RHOB</name>
<dbReference type="SUPFAM" id="SSF55874">
    <property type="entry name" value="ATPase domain of HSP90 chaperone/DNA topoisomerase II/histidine kinase"/>
    <property type="match status" value="1"/>
</dbReference>
<protein>
    <submittedName>
        <fullName evidence="4">ATP-binding protein</fullName>
    </submittedName>
</protein>
<keyword evidence="4" id="KW-0547">Nucleotide-binding</keyword>
<keyword evidence="1" id="KW-0418">Kinase</keyword>
<gene>
    <name evidence="4" type="ORF">JL811_05450</name>
</gene>